<dbReference type="InterPro" id="IPR011016">
    <property type="entry name" value="Znf_RING-CH"/>
</dbReference>
<dbReference type="AlphaFoldDB" id="A0A3G2SA35"/>
<dbReference type="EC" id="6.3.2.-" evidence="6"/>
<dbReference type="OrthoDB" id="264354at2759"/>
<gene>
    <name evidence="6" type="primary">march5</name>
    <name evidence="6" type="ORF">DNF11_4021</name>
</gene>
<keyword evidence="4" id="KW-0812">Transmembrane</keyword>
<dbReference type="InterPro" id="IPR013083">
    <property type="entry name" value="Znf_RING/FYVE/PHD"/>
</dbReference>
<dbReference type="EMBL" id="CP033156">
    <property type="protein sequence ID" value="AYO44971.1"/>
    <property type="molecule type" value="Genomic_DNA"/>
</dbReference>
<keyword evidence="2" id="KW-0863">Zinc-finger</keyword>
<protein>
    <submittedName>
        <fullName evidence="6">E3 ubiquitin-protein ligase MARCH5</fullName>
        <ecNumber evidence="6">6.3.2.-</ecNumber>
    </submittedName>
</protein>
<evidence type="ECO:0000259" key="5">
    <source>
        <dbReference type="PROSITE" id="PS51292"/>
    </source>
</evidence>
<reference evidence="6 7" key="1">
    <citation type="submission" date="2018-10" db="EMBL/GenBank/DDBJ databases">
        <title>Complete genome sequence of Malassezia restricta CBS 7877.</title>
        <authorList>
            <person name="Morand S.C."/>
            <person name="Bertignac M."/>
            <person name="Iltis A."/>
            <person name="Kolder I."/>
            <person name="Pirovano W."/>
            <person name="Jourdain R."/>
            <person name="Clavaud C."/>
        </authorList>
    </citation>
    <scope>NUCLEOTIDE SEQUENCE [LARGE SCALE GENOMIC DNA]</scope>
    <source>
        <strain evidence="6 7">CBS 7877</strain>
    </source>
</reference>
<keyword evidence="1" id="KW-0479">Metal-binding</keyword>
<evidence type="ECO:0000256" key="3">
    <source>
        <dbReference type="ARBA" id="ARBA00022833"/>
    </source>
</evidence>
<keyword evidence="3" id="KW-0862">Zinc</keyword>
<dbReference type="CDD" id="cd16495">
    <property type="entry name" value="RING_CH-C4HC3_MARCH"/>
    <property type="match status" value="1"/>
</dbReference>
<keyword evidence="4" id="KW-1133">Transmembrane helix</keyword>
<evidence type="ECO:0000313" key="6">
    <source>
        <dbReference type="EMBL" id="AYO44971.1"/>
    </source>
</evidence>
<dbReference type="SMART" id="SM00744">
    <property type="entry name" value="RINGv"/>
    <property type="match status" value="1"/>
</dbReference>
<dbReference type="PANTHER" id="PTHR46347">
    <property type="entry name" value="RING/FYVE/PHD ZINC FINGER SUPERFAMILY PROTEIN"/>
    <property type="match status" value="1"/>
</dbReference>
<dbReference type="PANTHER" id="PTHR46347:SF1">
    <property type="entry name" value="RING_FYVE_PHD ZINC FINGER SUPERFAMILY PROTEIN"/>
    <property type="match status" value="1"/>
</dbReference>
<keyword evidence="4" id="KW-0472">Membrane</keyword>
<dbReference type="VEuPathDB" id="FungiDB:DNF11_4021"/>
<evidence type="ECO:0000256" key="1">
    <source>
        <dbReference type="ARBA" id="ARBA00022723"/>
    </source>
</evidence>
<organism evidence="6 7">
    <name type="scientific">Malassezia restricta (strain ATCC 96810 / NBRC 103918 / CBS 7877)</name>
    <name type="common">Seborrheic dermatitis infection agent</name>
    <dbReference type="NCBI Taxonomy" id="425264"/>
    <lineage>
        <taxon>Eukaryota</taxon>
        <taxon>Fungi</taxon>
        <taxon>Dikarya</taxon>
        <taxon>Basidiomycota</taxon>
        <taxon>Ustilaginomycotina</taxon>
        <taxon>Malasseziomycetes</taxon>
        <taxon>Malasseziales</taxon>
        <taxon>Malasseziaceae</taxon>
        <taxon>Malassezia</taxon>
    </lineage>
</organism>
<dbReference type="SUPFAM" id="SSF57850">
    <property type="entry name" value="RING/U-box"/>
    <property type="match status" value="1"/>
</dbReference>
<sequence length="403" mass="45634">MPETEADCIDAQQVEAWLFSDAKACRDTRSCRICFDTELPDGDRWLCPCQCKGTMKYVHASCLDEWRRRSRRAQSIMACDQCGATYRVRATRASRLLTSWWLRLLVSFLLLGVMAQVLGVAVHLSLHRFAPGMFAGPHPLHLQSVAYRPEAQASAWSRAWVSRARSVWQLWGSSEDEDVSGDGFARLGVFHPAMVLQIVQGMIQRMLESLGRPFSLASLLRHRRGVPSLVQRVVTYRQGLGAAPPTPVVPLTWTEWLWWQTTLGLAMMGLSVHFHSFSILSSNGVFRFGSPFWAVAVYPHAPHGSEGTVVWESRSSAGVVLLALILWGIRSTWLMVWNTLTRLSEWYLTHTGPCIVNYDEGEALRPAPRRTTHWLIDRVVRGHEAMRHVEDARWVWMLAQAGD</sequence>
<evidence type="ECO:0000256" key="2">
    <source>
        <dbReference type="ARBA" id="ARBA00022771"/>
    </source>
</evidence>
<dbReference type="Gene3D" id="3.30.40.10">
    <property type="entry name" value="Zinc/RING finger domain, C3HC4 (zinc finger)"/>
    <property type="match status" value="1"/>
</dbReference>
<accession>A0A3G2SA35</accession>
<dbReference type="PROSITE" id="PS51292">
    <property type="entry name" value="ZF_RING_CH"/>
    <property type="match status" value="1"/>
</dbReference>
<name>A0A3G2SA35_MALR7</name>
<evidence type="ECO:0000256" key="4">
    <source>
        <dbReference type="SAM" id="Phobius"/>
    </source>
</evidence>
<dbReference type="STRING" id="425264.A0A3G2SA35"/>
<keyword evidence="7" id="KW-1185">Reference proteome</keyword>
<feature type="domain" description="RING-CH-type" evidence="5">
    <location>
        <begin position="23"/>
        <end position="89"/>
    </location>
</feature>
<feature type="transmembrane region" description="Helical" evidence="4">
    <location>
        <begin position="100"/>
        <end position="124"/>
    </location>
</feature>
<dbReference type="Proteomes" id="UP000269793">
    <property type="component" value="Chromosome IX"/>
</dbReference>
<dbReference type="GO" id="GO:0008270">
    <property type="term" value="F:zinc ion binding"/>
    <property type="evidence" value="ECO:0007669"/>
    <property type="project" value="UniProtKB-KW"/>
</dbReference>
<dbReference type="Pfam" id="PF12906">
    <property type="entry name" value="RINGv"/>
    <property type="match status" value="1"/>
</dbReference>
<evidence type="ECO:0000313" key="7">
    <source>
        <dbReference type="Proteomes" id="UP000269793"/>
    </source>
</evidence>
<proteinExistence type="predicted"/>